<proteinExistence type="predicted"/>
<evidence type="ECO:0000313" key="1">
    <source>
        <dbReference type="EMBL" id="TFC83857.1"/>
    </source>
</evidence>
<dbReference type="Proteomes" id="UP000298433">
    <property type="component" value="Unassembled WGS sequence"/>
</dbReference>
<reference evidence="1 2" key="1">
    <citation type="submission" date="2019-03" db="EMBL/GenBank/DDBJ databases">
        <title>Genomics of glacier-inhabiting Cryobacterium strains.</title>
        <authorList>
            <person name="Liu Q."/>
            <person name="Xin Y.-H."/>
        </authorList>
    </citation>
    <scope>NUCLEOTIDE SEQUENCE [LARGE SCALE GENOMIC DNA]</scope>
    <source>
        <strain evidence="1 2">TMT2-48-2</strain>
    </source>
</reference>
<dbReference type="RefSeq" id="WP_134368547.1">
    <property type="nucleotide sequence ID" value="NZ_SOGN01000008.1"/>
</dbReference>
<protein>
    <submittedName>
        <fullName evidence="1">Uncharacterized protein</fullName>
    </submittedName>
</protein>
<keyword evidence="2" id="KW-1185">Reference proteome</keyword>
<comment type="caution">
    <text evidence="1">The sequence shown here is derived from an EMBL/GenBank/DDBJ whole genome shotgun (WGS) entry which is preliminary data.</text>
</comment>
<name>A0A4R8XXD7_9MICO</name>
<organism evidence="1 2">
    <name type="scientific">Cryobacterium cheniae</name>
    <dbReference type="NCBI Taxonomy" id="1259262"/>
    <lineage>
        <taxon>Bacteria</taxon>
        <taxon>Bacillati</taxon>
        <taxon>Actinomycetota</taxon>
        <taxon>Actinomycetes</taxon>
        <taxon>Micrococcales</taxon>
        <taxon>Microbacteriaceae</taxon>
        <taxon>Cryobacterium</taxon>
    </lineage>
</organism>
<dbReference type="AlphaFoldDB" id="A0A4R8XXD7"/>
<sequence length="125" mass="13822">MTTQPTPAEIAHAVRRSEIGVAGALALAASKSPEWRTERAKKAAAAGVKKRALKRATEAALRAAAGIEEPPKRKTYASRHLPNDEILRPYYPAVDAAWPDLTHDQRRRQAAAYLRADRARLEMEK</sequence>
<dbReference type="EMBL" id="SOGN01000008">
    <property type="protein sequence ID" value="TFC83857.1"/>
    <property type="molecule type" value="Genomic_DNA"/>
</dbReference>
<accession>A0A4R8XXD7</accession>
<gene>
    <name evidence="1" type="ORF">E3T23_00920</name>
</gene>
<evidence type="ECO:0000313" key="2">
    <source>
        <dbReference type="Proteomes" id="UP000298433"/>
    </source>
</evidence>